<accession>A0A3N1CP85</accession>
<dbReference type="RefSeq" id="WP_123662074.1">
    <property type="nucleotide sequence ID" value="NZ_RJKE01000001.1"/>
</dbReference>
<evidence type="ECO:0000313" key="1">
    <source>
        <dbReference type="EMBL" id="ROO83136.1"/>
    </source>
</evidence>
<dbReference type="Proteomes" id="UP000272400">
    <property type="component" value="Unassembled WGS sequence"/>
</dbReference>
<organism evidence="1 2">
    <name type="scientific">Actinocorallia herbida</name>
    <dbReference type="NCBI Taxonomy" id="58109"/>
    <lineage>
        <taxon>Bacteria</taxon>
        <taxon>Bacillati</taxon>
        <taxon>Actinomycetota</taxon>
        <taxon>Actinomycetes</taxon>
        <taxon>Streptosporangiales</taxon>
        <taxon>Thermomonosporaceae</taxon>
        <taxon>Actinocorallia</taxon>
    </lineage>
</organism>
<comment type="caution">
    <text evidence="1">The sequence shown here is derived from an EMBL/GenBank/DDBJ whole genome shotgun (WGS) entry which is preliminary data.</text>
</comment>
<reference evidence="1 2" key="1">
    <citation type="submission" date="2018-11" db="EMBL/GenBank/DDBJ databases">
        <title>Sequencing the genomes of 1000 actinobacteria strains.</title>
        <authorList>
            <person name="Klenk H.-P."/>
        </authorList>
    </citation>
    <scope>NUCLEOTIDE SEQUENCE [LARGE SCALE GENOMIC DNA]</scope>
    <source>
        <strain evidence="1 2">DSM 44254</strain>
    </source>
</reference>
<keyword evidence="2" id="KW-1185">Reference proteome</keyword>
<protein>
    <submittedName>
        <fullName evidence="1">Uncharacterized protein</fullName>
    </submittedName>
</protein>
<dbReference type="AlphaFoldDB" id="A0A3N1CP85"/>
<dbReference type="EMBL" id="RJKE01000001">
    <property type="protein sequence ID" value="ROO83136.1"/>
    <property type="molecule type" value="Genomic_DNA"/>
</dbReference>
<name>A0A3N1CP85_9ACTN</name>
<proteinExistence type="predicted"/>
<gene>
    <name evidence="1" type="ORF">EDD29_0628</name>
</gene>
<sequence length="81" mass="8637">MWNTIKTPNGNLNVSSRTMVDLTIGGMPTGVAAFPQAICAPAARHGEQFGYGSTLGGESVLTRVREDQFGAQAPYSWRPPV</sequence>
<evidence type="ECO:0000313" key="2">
    <source>
        <dbReference type="Proteomes" id="UP000272400"/>
    </source>
</evidence>